<feature type="region of interest" description="Disordered" evidence="1">
    <location>
        <begin position="102"/>
        <end position="139"/>
    </location>
</feature>
<protein>
    <submittedName>
        <fullName evidence="2">Uncharacterized protein</fullName>
    </submittedName>
</protein>
<keyword evidence="3" id="KW-1185">Reference proteome</keyword>
<sequence>MARASQTNPVAPAIRTPSVAKIPSSNQSPPSSIDVAPLYTVFDDMQRDPTDSRSAKVAEVGVESADMLGVATTGLDASAIANVIDAVVVVDGSTHKGAYVAGNNAPDGVVPSPDTSATSAGAARQDNPMRGAHLLPESL</sequence>
<organism evidence="2 3">
    <name type="scientific">Zizania palustris</name>
    <name type="common">Northern wild rice</name>
    <dbReference type="NCBI Taxonomy" id="103762"/>
    <lineage>
        <taxon>Eukaryota</taxon>
        <taxon>Viridiplantae</taxon>
        <taxon>Streptophyta</taxon>
        <taxon>Embryophyta</taxon>
        <taxon>Tracheophyta</taxon>
        <taxon>Spermatophyta</taxon>
        <taxon>Magnoliopsida</taxon>
        <taxon>Liliopsida</taxon>
        <taxon>Poales</taxon>
        <taxon>Poaceae</taxon>
        <taxon>BOP clade</taxon>
        <taxon>Oryzoideae</taxon>
        <taxon>Oryzeae</taxon>
        <taxon>Zizaniinae</taxon>
        <taxon>Zizania</taxon>
    </lineage>
</organism>
<dbReference type="Proteomes" id="UP000729402">
    <property type="component" value="Unassembled WGS sequence"/>
</dbReference>
<reference evidence="2" key="2">
    <citation type="submission" date="2021-02" db="EMBL/GenBank/DDBJ databases">
        <authorList>
            <person name="Kimball J.A."/>
            <person name="Haas M.W."/>
            <person name="Macchietto M."/>
            <person name="Kono T."/>
            <person name="Duquette J."/>
            <person name="Shao M."/>
        </authorList>
    </citation>
    <scope>NUCLEOTIDE SEQUENCE</scope>
    <source>
        <tissue evidence="2">Fresh leaf tissue</tissue>
    </source>
</reference>
<dbReference type="AlphaFoldDB" id="A0A8J5SHV6"/>
<evidence type="ECO:0000313" key="3">
    <source>
        <dbReference type="Proteomes" id="UP000729402"/>
    </source>
</evidence>
<comment type="caution">
    <text evidence="2">The sequence shown here is derived from an EMBL/GenBank/DDBJ whole genome shotgun (WGS) entry which is preliminary data.</text>
</comment>
<gene>
    <name evidence="2" type="ORF">GUJ93_ZPchr0005g15903</name>
</gene>
<accession>A0A8J5SHV6</accession>
<evidence type="ECO:0000256" key="1">
    <source>
        <dbReference type="SAM" id="MobiDB-lite"/>
    </source>
</evidence>
<proteinExistence type="predicted"/>
<name>A0A8J5SHV6_ZIZPA</name>
<reference evidence="2" key="1">
    <citation type="journal article" date="2021" name="bioRxiv">
        <title>Whole Genome Assembly and Annotation of Northern Wild Rice, Zizania palustris L., Supports a Whole Genome Duplication in the Zizania Genus.</title>
        <authorList>
            <person name="Haas M."/>
            <person name="Kono T."/>
            <person name="Macchietto M."/>
            <person name="Millas R."/>
            <person name="McGilp L."/>
            <person name="Shao M."/>
            <person name="Duquette J."/>
            <person name="Hirsch C.N."/>
            <person name="Kimball J."/>
        </authorList>
    </citation>
    <scope>NUCLEOTIDE SEQUENCE</scope>
    <source>
        <tissue evidence="2">Fresh leaf tissue</tissue>
    </source>
</reference>
<feature type="compositionally biased region" description="Low complexity" evidence="1">
    <location>
        <begin position="23"/>
        <end position="32"/>
    </location>
</feature>
<dbReference type="EMBL" id="JAAALK010000284">
    <property type="protein sequence ID" value="KAG8069237.1"/>
    <property type="molecule type" value="Genomic_DNA"/>
</dbReference>
<feature type="region of interest" description="Disordered" evidence="1">
    <location>
        <begin position="1"/>
        <end position="35"/>
    </location>
</feature>
<evidence type="ECO:0000313" key="2">
    <source>
        <dbReference type="EMBL" id="KAG8069237.1"/>
    </source>
</evidence>